<proteinExistence type="predicted"/>
<dbReference type="Proteomes" id="UP000714275">
    <property type="component" value="Unassembled WGS sequence"/>
</dbReference>
<dbReference type="AlphaFoldDB" id="A0A9P6ZI92"/>
<accession>A0A9P6ZI92</accession>
<reference evidence="1" key="1">
    <citation type="journal article" date="2020" name="New Phytol.">
        <title>Comparative genomics reveals dynamic genome evolution in host specialist ectomycorrhizal fungi.</title>
        <authorList>
            <person name="Lofgren L.A."/>
            <person name="Nguyen N.H."/>
            <person name="Vilgalys R."/>
            <person name="Ruytinx J."/>
            <person name="Liao H.L."/>
            <person name="Branco S."/>
            <person name="Kuo A."/>
            <person name="LaButti K."/>
            <person name="Lipzen A."/>
            <person name="Andreopoulos W."/>
            <person name="Pangilinan J."/>
            <person name="Riley R."/>
            <person name="Hundley H."/>
            <person name="Na H."/>
            <person name="Barry K."/>
            <person name="Grigoriev I.V."/>
            <person name="Stajich J.E."/>
            <person name="Kennedy P.G."/>
        </authorList>
    </citation>
    <scope>NUCLEOTIDE SEQUENCE</scope>
    <source>
        <strain evidence="1">DOB743</strain>
    </source>
</reference>
<dbReference type="EMBL" id="JABBWD010000099">
    <property type="protein sequence ID" value="KAG1766116.1"/>
    <property type="molecule type" value="Genomic_DNA"/>
</dbReference>
<sequence length="226" mass="26084">MGAKSALSIVATKSSELMQLRDRVIDHLKANNIRATSPSFPHMPLFYLDESFKGERLLLSKQLRETGRIHEKTGGETNLTLNCTVDGAGPEFDAMKGFEGTEIWLVDCTEGVEDWTVLDRRYLKPRMPKAKVYVTRGDPYVNIFGNEGPTPYQVREMASYIPRWGEPKHFGIYGPMAPYYPLDPRYYTHNYAQWEDPRMRGNMYPSSNRWGYAPNMNAYRELEGYF</sequence>
<dbReference type="Gene3D" id="3.90.1140.10">
    <property type="entry name" value="Cyclic phosphodiesterase"/>
    <property type="match status" value="1"/>
</dbReference>
<keyword evidence="2" id="KW-1185">Reference proteome</keyword>
<evidence type="ECO:0000313" key="1">
    <source>
        <dbReference type="EMBL" id="KAG1766116.1"/>
    </source>
</evidence>
<evidence type="ECO:0000313" key="2">
    <source>
        <dbReference type="Proteomes" id="UP000714275"/>
    </source>
</evidence>
<comment type="caution">
    <text evidence="1">The sequence shown here is derived from an EMBL/GenBank/DDBJ whole genome shotgun (WGS) entry which is preliminary data.</text>
</comment>
<organism evidence="1 2">
    <name type="scientific">Suillus placidus</name>
    <dbReference type="NCBI Taxonomy" id="48579"/>
    <lineage>
        <taxon>Eukaryota</taxon>
        <taxon>Fungi</taxon>
        <taxon>Dikarya</taxon>
        <taxon>Basidiomycota</taxon>
        <taxon>Agaricomycotina</taxon>
        <taxon>Agaricomycetes</taxon>
        <taxon>Agaricomycetidae</taxon>
        <taxon>Boletales</taxon>
        <taxon>Suillineae</taxon>
        <taxon>Suillaceae</taxon>
        <taxon>Suillus</taxon>
    </lineage>
</organism>
<gene>
    <name evidence="1" type="ORF">EV702DRAFT_1150813</name>
</gene>
<protein>
    <submittedName>
        <fullName evidence="1">Uncharacterized protein</fullName>
    </submittedName>
</protein>
<dbReference type="OrthoDB" id="514292at2759"/>
<name>A0A9P6ZI92_9AGAM</name>